<proteinExistence type="inferred from homology"/>
<dbReference type="Proteomes" id="UP000007254">
    <property type="component" value="Chromosome"/>
</dbReference>
<evidence type="ECO:0000256" key="4">
    <source>
        <dbReference type="ARBA" id="ARBA00022692"/>
    </source>
</evidence>
<feature type="transmembrane region" description="Helical" evidence="7">
    <location>
        <begin position="45"/>
        <end position="70"/>
    </location>
</feature>
<feature type="transmembrane region" description="Helical" evidence="7">
    <location>
        <begin position="142"/>
        <end position="163"/>
    </location>
</feature>
<dbReference type="SUPFAM" id="SSF161098">
    <property type="entry name" value="MetI-like"/>
    <property type="match status" value="1"/>
</dbReference>
<sequence length="364" mass="40808">MHGSHEIRNTGFLASRVLAGILLLAGVSVWFYVGFSLLKVMREARLLMTLLAIVWGCGTLLGLFLAACTLVRSLPMEWQRRIVPFVFVGPAVLVMGWYLFLPIVRTFYLSFFDRMGSGFVGLANYLYIFTDRTMRIAFVNNLVWLVVGTGLVVFFGLVVALLADRVPFERTVKTLIFLPMSISFVGAGVIWRFVYAYQPPGSPQYGVLNALVVALGGEPQNWIVLRPWNTFFLIVILVWLYTGFAMVIFSAALKGIPKELREAAHIDGAGELVTTVKILIPCIKGTIVSVSTTIILVTLKIFDIVYTMTNGLYGTEVLASQQYKQMFKFLHYGRGSAIAVVIFLAVIPIIWYNLRQFGRREVFK</sequence>
<dbReference type="HOGENOM" id="CLU_016047_0_0_12"/>
<feature type="transmembrane region" description="Helical" evidence="7">
    <location>
        <begin position="82"/>
        <end position="101"/>
    </location>
</feature>
<reference evidence="9 10" key="1">
    <citation type="submission" date="2011-06" db="EMBL/GenBank/DDBJ databases">
        <title>The complete genome of Spirochaeta thermophila DSM 6578.</title>
        <authorList>
            <consortium name="US DOE Joint Genome Institute (JGI-PGF)"/>
            <person name="Lucas S."/>
            <person name="Lapidus A."/>
            <person name="Bruce D."/>
            <person name="Goodwin L."/>
            <person name="Pitluck S."/>
            <person name="Peters L."/>
            <person name="Kyrpides N."/>
            <person name="Mavromatis K."/>
            <person name="Ivanova N."/>
            <person name="Mikailova N."/>
            <person name="Pagani I."/>
            <person name="Chertkov O."/>
            <person name="Detter J.C."/>
            <person name="Tapia R."/>
            <person name="Han C."/>
            <person name="Land M."/>
            <person name="Hauser L."/>
            <person name="Markowitz V."/>
            <person name="Cheng J.-F."/>
            <person name="Hugenholtz P."/>
            <person name="Woyke T."/>
            <person name="Wu D."/>
            <person name="Spring S."/>
            <person name="Merkhoffer B."/>
            <person name="Schneider S."/>
            <person name="Klenk H.-P."/>
            <person name="Eisen J.A."/>
        </authorList>
    </citation>
    <scope>NUCLEOTIDE SEQUENCE [LARGE SCALE GENOMIC DNA]</scope>
    <source>
        <strain evidence="10">ATCC 700085 / DSM 6578 / Z-1203</strain>
    </source>
</reference>
<protein>
    <submittedName>
        <fullName evidence="9">ABC-type transporter, integral membrane subunit</fullName>
    </submittedName>
</protein>
<keyword evidence="3" id="KW-1003">Cell membrane</keyword>
<evidence type="ECO:0000259" key="8">
    <source>
        <dbReference type="PROSITE" id="PS50928"/>
    </source>
</evidence>
<evidence type="ECO:0000256" key="7">
    <source>
        <dbReference type="RuleBase" id="RU363032"/>
    </source>
</evidence>
<gene>
    <name evidence="9" type="ordered locus">Spith_0718</name>
</gene>
<dbReference type="InterPro" id="IPR035906">
    <property type="entry name" value="MetI-like_sf"/>
</dbReference>
<feature type="transmembrane region" description="Helical" evidence="7">
    <location>
        <begin position="12"/>
        <end position="33"/>
    </location>
</feature>
<evidence type="ECO:0000256" key="6">
    <source>
        <dbReference type="ARBA" id="ARBA00023136"/>
    </source>
</evidence>
<feature type="transmembrane region" description="Helical" evidence="7">
    <location>
        <begin position="175"/>
        <end position="195"/>
    </location>
</feature>
<dbReference type="KEGG" id="stq:Spith_0718"/>
<dbReference type="OrthoDB" id="9786413at2"/>
<keyword evidence="4 7" id="KW-0812">Transmembrane</keyword>
<feature type="transmembrane region" description="Helical" evidence="7">
    <location>
        <begin position="329"/>
        <end position="354"/>
    </location>
</feature>
<dbReference type="PANTHER" id="PTHR30193">
    <property type="entry name" value="ABC TRANSPORTER PERMEASE PROTEIN"/>
    <property type="match status" value="1"/>
</dbReference>
<accession>G0GAN2</accession>
<evidence type="ECO:0000256" key="2">
    <source>
        <dbReference type="ARBA" id="ARBA00022448"/>
    </source>
</evidence>
<dbReference type="RefSeq" id="WP_014624375.1">
    <property type="nucleotide sequence ID" value="NC_017583.1"/>
</dbReference>
<evidence type="ECO:0000256" key="3">
    <source>
        <dbReference type="ARBA" id="ARBA00022475"/>
    </source>
</evidence>
<dbReference type="AlphaFoldDB" id="G0GAN2"/>
<evidence type="ECO:0000256" key="1">
    <source>
        <dbReference type="ARBA" id="ARBA00004651"/>
    </source>
</evidence>
<evidence type="ECO:0000313" key="9">
    <source>
        <dbReference type="EMBL" id="AEJ60997.1"/>
    </source>
</evidence>
<dbReference type="InterPro" id="IPR051393">
    <property type="entry name" value="ABC_transporter_permease"/>
</dbReference>
<feature type="transmembrane region" description="Helical" evidence="7">
    <location>
        <begin position="287"/>
        <end position="309"/>
    </location>
</feature>
<dbReference type="PROSITE" id="PS50928">
    <property type="entry name" value="ABC_TM1"/>
    <property type="match status" value="1"/>
</dbReference>
<keyword evidence="5 7" id="KW-1133">Transmembrane helix</keyword>
<comment type="similarity">
    <text evidence="7">Belongs to the binding-protein-dependent transport system permease family.</text>
</comment>
<keyword evidence="2 7" id="KW-0813">Transport</keyword>
<dbReference type="CDD" id="cd06261">
    <property type="entry name" value="TM_PBP2"/>
    <property type="match status" value="1"/>
</dbReference>
<dbReference type="Gene3D" id="1.10.3720.10">
    <property type="entry name" value="MetI-like"/>
    <property type="match status" value="1"/>
</dbReference>
<dbReference type="Pfam" id="PF00528">
    <property type="entry name" value="BPD_transp_1"/>
    <property type="match status" value="1"/>
</dbReference>
<evidence type="ECO:0000256" key="5">
    <source>
        <dbReference type="ARBA" id="ARBA00022989"/>
    </source>
</evidence>
<dbReference type="InterPro" id="IPR000515">
    <property type="entry name" value="MetI-like"/>
</dbReference>
<feature type="domain" description="ABC transmembrane type-1" evidence="8">
    <location>
        <begin position="138"/>
        <end position="353"/>
    </location>
</feature>
<dbReference type="PANTHER" id="PTHR30193:SF18">
    <property type="entry name" value="OSMOPROTECTIVE COMPOUNDS UPTAKE PERMEASE PROTEIN GGTC"/>
    <property type="match status" value="1"/>
</dbReference>
<keyword evidence="6 7" id="KW-0472">Membrane</keyword>
<feature type="transmembrane region" description="Helical" evidence="7">
    <location>
        <begin position="231"/>
        <end position="253"/>
    </location>
</feature>
<dbReference type="EMBL" id="CP002903">
    <property type="protein sequence ID" value="AEJ60997.1"/>
    <property type="molecule type" value="Genomic_DNA"/>
</dbReference>
<dbReference type="GO" id="GO:0055085">
    <property type="term" value="P:transmembrane transport"/>
    <property type="evidence" value="ECO:0007669"/>
    <property type="project" value="InterPro"/>
</dbReference>
<dbReference type="GO" id="GO:0005886">
    <property type="term" value="C:plasma membrane"/>
    <property type="evidence" value="ECO:0007669"/>
    <property type="project" value="UniProtKB-SubCell"/>
</dbReference>
<dbReference type="STRING" id="869211.Spith_0718"/>
<comment type="subcellular location">
    <subcellularLocation>
        <location evidence="1 7">Cell membrane</location>
        <topology evidence="1 7">Multi-pass membrane protein</topology>
    </subcellularLocation>
</comment>
<keyword evidence="10" id="KW-1185">Reference proteome</keyword>
<evidence type="ECO:0000313" key="10">
    <source>
        <dbReference type="Proteomes" id="UP000007254"/>
    </source>
</evidence>
<organism evidence="9 10">
    <name type="scientific">Winmispira thermophila (strain ATCC 700085 / DSM 6578 / Z-1203)</name>
    <name type="common">Spirochaeta thermophila</name>
    <dbReference type="NCBI Taxonomy" id="869211"/>
    <lineage>
        <taxon>Bacteria</taxon>
        <taxon>Pseudomonadati</taxon>
        <taxon>Spirochaetota</taxon>
        <taxon>Spirochaetia</taxon>
        <taxon>Winmispirales</taxon>
        <taxon>Winmispiraceae</taxon>
        <taxon>Winmispira</taxon>
    </lineage>
</organism>
<name>G0GAN2_WINT7</name>